<dbReference type="Pfam" id="PF01381">
    <property type="entry name" value="HTH_3"/>
    <property type="match status" value="1"/>
</dbReference>
<proteinExistence type="predicted"/>
<sequence length="131" mass="14259">MKSVKFLEQLQVKLGKATQQELADVLGITQGAVGHYLHGRRVMDDETCLAVAMQLNIDPIQIVGAACIDRAEKSGQSSLWEVFMSRMAATAASAVLLVSVNLFLTPNDAEAATLPYDSAHLQNPHTLYYVK</sequence>
<evidence type="ECO:0000259" key="1">
    <source>
        <dbReference type="PROSITE" id="PS50943"/>
    </source>
</evidence>
<gene>
    <name evidence="2" type="ORF">H3H39_09360</name>
</gene>
<dbReference type="SUPFAM" id="SSF47413">
    <property type="entry name" value="lambda repressor-like DNA-binding domains"/>
    <property type="match status" value="1"/>
</dbReference>
<dbReference type="GO" id="GO:0003677">
    <property type="term" value="F:DNA binding"/>
    <property type="evidence" value="ECO:0007669"/>
    <property type="project" value="InterPro"/>
</dbReference>
<dbReference type="RefSeq" id="WP_182153110.1">
    <property type="nucleotide sequence ID" value="NZ_JACEZU010000004.1"/>
</dbReference>
<dbReference type="SMART" id="SM00530">
    <property type="entry name" value="HTH_XRE"/>
    <property type="match status" value="1"/>
</dbReference>
<protein>
    <submittedName>
        <fullName evidence="2">Helix-turn-helix transcriptional regulator</fullName>
    </submittedName>
</protein>
<dbReference type="Proteomes" id="UP000573499">
    <property type="component" value="Unassembled WGS sequence"/>
</dbReference>
<dbReference type="AlphaFoldDB" id="A0A7W2F8Z8"/>
<reference evidence="2 3" key="1">
    <citation type="submission" date="2020-07" db="EMBL/GenBank/DDBJ databases">
        <title>Novel species isolated from subtropical streams in China.</title>
        <authorList>
            <person name="Lu H."/>
        </authorList>
    </citation>
    <scope>NUCLEOTIDE SEQUENCE [LARGE SCALE GENOMIC DNA]</scope>
    <source>
        <strain evidence="2 3">LX47W</strain>
    </source>
</reference>
<dbReference type="InterPro" id="IPR001387">
    <property type="entry name" value="Cro/C1-type_HTH"/>
</dbReference>
<comment type="caution">
    <text evidence="2">The sequence shown here is derived from an EMBL/GenBank/DDBJ whole genome shotgun (WGS) entry which is preliminary data.</text>
</comment>
<dbReference type="CDD" id="cd00093">
    <property type="entry name" value="HTH_XRE"/>
    <property type="match status" value="1"/>
</dbReference>
<feature type="domain" description="HTH cro/C1-type" evidence="1">
    <location>
        <begin position="18"/>
        <end position="62"/>
    </location>
</feature>
<dbReference type="PROSITE" id="PS50943">
    <property type="entry name" value="HTH_CROC1"/>
    <property type="match status" value="1"/>
</dbReference>
<dbReference type="InterPro" id="IPR010982">
    <property type="entry name" value="Lambda_DNA-bd_dom_sf"/>
</dbReference>
<accession>A0A7W2F8Z8</accession>
<evidence type="ECO:0000313" key="3">
    <source>
        <dbReference type="Proteomes" id="UP000573499"/>
    </source>
</evidence>
<dbReference type="Gene3D" id="1.10.260.40">
    <property type="entry name" value="lambda repressor-like DNA-binding domains"/>
    <property type="match status" value="1"/>
</dbReference>
<evidence type="ECO:0000313" key="2">
    <source>
        <dbReference type="EMBL" id="MBA5687249.1"/>
    </source>
</evidence>
<name>A0A7W2F8Z8_9BURK</name>
<dbReference type="EMBL" id="JACEZU010000004">
    <property type="protein sequence ID" value="MBA5687249.1"/>
    <property type="molecule type" value="Genomic_DNA"/>
</dbReference>
<keyword evidence="3" id="KW-1185">Reference proteome</keyword>
<organism evidence="2 3">
    <name type="scientific">Rugamonas apoptosis</name>
    <dbReference type="NCBI Taxonomy" id="2758570"/>
    <lineage>
        <taxon>Bacteria</taxon>
        <taxon>Pseudomonadati</taxon>
        <taxon>Pseudomonadota</taxon>
        <taxon>Betaproteobacteria</taxon>
        <taxon>Burkholderiales</taxon>
        <taxon>Oxalobacteraceae</taxon>
        <taxon>Telluria group</taxon>
        <taxon>Rugamonas</taxon>
    </lineage>
</organism>